<name>A0A0L8H5G8_OCTBM</name>
<evidence type="ECO:0008006" key="2">
    <source>
        <dbReference type="Google" id="ProtNLM"/>
    </source>
</evidence>
<sequence length="203" mass="23579">ECLCDPEKHQVYDEYQKQKALQKKDAESKELSTQTANLWEIESNDSLNQPVFYFMPHGPEQQIAPETKNPQWKILLQIKDGNSFFRCLSQYFTGSTKYHRQFRVLVANYLYCLYIDEHPAPQPKVPVLEHIKSMLETNTCATECEIYAAAHLFHRRIDILTGGNETPYFWSSTTPHGIGPNVSICSIQLFNEARHHFDLILKN</sequence>
<gene>
    <name evidence="1" type="ORF">OCBIM_22021916mg</name>
</gene>
<dbReference type="InterPro" id="IPR038765">
    <property type="entry name" value="Papain-like_cys_pep_sf"/>
</dbReference>
<accession>A0A0L8H5G8</accession>
<evidence type="ECO:0000313" key="1">
    <source>
        <dbReference type="EMBL" id="KOF84541.1"/>
    </source>
</evidence>
<dbReference type="CDD" id="cd22755">
    <property type="entry name" value="OTU_CeDUB-like"/>
    <property type="match status" value="1"/>
</dbReference>
<dbReference type="SUPFAM" id="SSF54001">
    <property type="entry name" value="Cysteine proteinases"/>
    <property type="match status" value="1"/>
</dbReference>
<dbReference type="Gene3D" id="3.90.70.80">
    <property type="match status" value="1"/>
</dbReference>
<proteinExistence type="predicted"/>
<reference evidence="1" key="1">
    <citation type="submission" date="2015-07" db="EMBL/GenBank/DDBJ databases">
        <title>MeaNS - Measles Nucleotide Surveillance Program.</title>
        <authorList>
            <person name="Tran T."/>
            <person name="Druce J."/>
        </authorList>
    </citation>
    <scope>NUCLEOTIDE SEQUENCE</scope>
    <source>
        <strain evidence="1">UCB-OBI-ISO-001</strain>
        <tissue evidence="1">Gonad</tissue>
    </source>
</reference>
<protein>
    <recommendedName>
        <fullName evidence="2">OTU domain-containing protein</fullName>
    </recommendedName>
</protein>
<feature type="non-terminal residue" evidence="1">
    <location>
        <position position="1"/>
    </location>
</feature>
<dbReference type="AlphaFoldDB" id="A0A0L8H5G8"/>
<organism evidence="1">
    <name type="scientific">Octopus bimaculoides</name>
    <name type="common">California two-spotted octopus</name>
    <dbReference type="NCBI Taxonomy" id="37653"/>
    <lineage>
        <taxon>Eukaryota</taxon>
        <taxon>Metazoa</taxon>
        <taxon>Spiralia</taxon>
        <taxon>Lophotrochozoa</taxon>
        <taxon>Mollusca</taxon>
        <taxon>Cephalopoda</taxon>
        <taxon>Coleoidea</taxon>
        <taxon>Octopodiformes</taxon>
        <taxon>Octopoda</taxon>
        <taxon>Incirrata</taxon>
        <taxon>Octopodidae</taxon>
        <taxon>Octopus</taxon>
    </lineage>
</organism>
<dbReference type="EMBL" id="KQ419129">
    <property type="protein sequence ID" value="KOF84541.1"/>
    <property type="molecule type" value="Genomic_DNA"/>
</dbReference>